<sequence>MLEISLLYCPQASDFSLDFSAIPVKKNISPILSKPQSVRTVFSSTLEALGFELSARPSSVCALEQHHTPCPGRMPDVWLFTCGKWYLFAVKAAAAEVEAEAEEVAVAAEEDSRGRG</sequence>
<protein>
    <submittedName>
        <fullName evidence="1">Uncharacterized protein</fullName>
    </submittedName>
</protein>
<proteinExistence type="predicted"/>
<dbReference type="Proteomes" id="UP001215280">
    <property type="component" value="Unassembled WGS sequence"/>
</dbReference>
<gene>
    <name evidence="1" type="ORF">DFH07DRAFT_764541</name>
</gene>
<accession>A0AAD7P072</accession>
<reference evidence="1" key="1">
    <citation type="submission" date="2023-03" db="EMBL/GenBank/DDBJ databases">
        <title>Massive genome expansion in bonnet fungi (Mycena s.s.) driven by repeated elements and novel gene families across ecological guilds.</title>
        <authorList>
            <consortium name="Lawrence Berkeley National Laboratory"/>
            <person name="Harder C.B."/>
            <person name="Miyauchi S."/>
            <person name="Viragh M."/>
            <person name="Kuo A."/>
            <person name="Thoen E."/>
            <person name="Andreopoulos B."/>
            <person name="Lu D."/>
            <person name="Skrede I."/>
            <person name="Drula E."/>
            <person name="Henrissat B."/>
            <person name="Morin E."/>
            <person name="Kohler A."/>
            <person name="Barry K."/>
            <person name="LaButti K."/>
            <person name="Morin E."/>
            <person name="Salamov A."/>
            <person name="Lipzen A."/>
            <person name="Mereny Z."/>
            <person name="Hegedus B."/>
            <person name="Baldrian P."/>
            <person name="Stursova M."/>
            <person name="Weitz H."/>
            <person name="Taylor A."/>
            <person name="Grigoriev I.V."/>
            <person name="Nagy L.G."/>
            <person name="Martin F."/>
            <person name="Kauserud H."/>
        </authorList>
    </citation>
    <scope>NUCLEOTIDE SEQUENCE</scope>
    <source>
        <strain evidence="1">CBHHK188m</strain>
    </source>
</reference>
<organism evidence="1 2">
    <name type="scientific">Mycena maculata</name>
    <dbReference type="NCBI Taxonomy" id="230809"/>
    <lineage>
        <taxon>Eukaryota</taxon>
        <taxon>Fungi</taxon>
        <taxon>Dikarya</taxon>
        <taxon>Basidiomycota</taxon>
        <taxon>Agaricomycotina</taxon>
        <taxon>Agaricomycetes</taxon>
        <taxon>Agaricomycetidae</taxon>
        <taxon>Agaricales</taxon>
        <taxon>Marasmiineae</taxon>
        <taxon>Mycenaceae</taxon>
        <taxon>Mycena</taxon>
    </lineage>
</organism>
<evidence type="ECO:0000313" key="2">
    <source>
        <dbReference type="Proteomes" id="UP001215280"/>
    </source>
</evidence>
<dbReference type="EMBL" id="JARJLG010000003">
    <property type="protein sequence ID" value="KAJ7782390.1"/>
    <property type="molecule type" value="Genomic_DNA"/>
</dbReference>
<evidence type="ECO:0000313" key="1">
    <source>
        <dbReference type="EMBL" id="KAJ7782390.1"/>
    </source>
</evidence>
<keyword evidence="2" id="KW-1185">Reference proteome</keyword>
<comment type="caution">
    <text evidence="1">The sequence shown here is derived from an EMBL/GenBank/DDBJ whole genome shotgun (WGS) entry which is preliminary data.</text>
</comment>
<dbReference type="AlphaFoldDB" id="A0AAD7P072"/>
<name>A0AAD7P072_9AGAR</name>